<evidence type="ECO:0000256" key="3">
    <source>
        <dbReference type="ARBA" id="ARBA00022692"/>
    </source>
</evidence>
<dbReference type="PANTHER" id="PTHR31651">
    <property type="match status" value="1"/>
</dbReference>
<comment type="function">
    <text evidence="7">Involved in cellular auxin homeostasis by regulating auxin metabolism. Regulates intracellular auxin accumulation at the endoplasmic reticulum and thus auxin availability for nuclear auxin signaling.</text>
</comment>
<dbReference type="InterPro" id="IPR045033">
    <property type="entry name" value="PILS1/3/4/5/7"/>
</dbReference>
<sequence>MSSWWIVWKQTICCRRSYEALSTGEALADAGEARLNYLTVTGNNLECPTASTAEKLISDLLPLANVQLKNKNLMFSRAVSSKGEERMGFLSLLIVASMPVLQLLFVGSLGAFLASGYSNTFTPSARRDMNKYKSSSIYHKVVYALQHWNHILHRHHPRLDSREDLETAFPPRRPHSCKLLRGPSYYIAGNLGNLMLIIIPALCNDEGSPFSSQGTCRVHGTSYVSLSMALGGIFIWTHSYSLMKRDCITYEKLKKERLPELIVSENLAVENLEDQSENCVKSGEDSNCGEDQLLPLTKSTDESTEQIIMEPLLSSGKLNKSLPLCNKIMETIHNLAKELMEPPTIAAVIYSCIKSIDYGVAHCLVQLLFLEEILLEWTSTRVLTKEAKESEDSRQASTRSPRLHIENGGRRLQGFSLIIDGDADVLRQRHSEEMENLYLLPIGILERAIDRERRRASAAVLSRRQREKSKR</sequence>
<keyword evidence="2" id="KW-0813">Transport</keyword>
<feature type="transmembrane region" description="Helical" evidence="9">
    <location>
        <begin position="223"/>
        <end position="243"/>
    </location>
</feature>
<protein>
    <submittedName>
        <fullName evidence="10">Uncharacterized protein</fullName>
    </submittedName>
</protein>
<evidence type="ECO:0000313" key="11">
    <source>
        <dbReference type="Proteomes" id="UP001412067"/>
    </source>
</evidence>
<comment type="similarity">
    <text evidence="8">Belongs to the auxin efflux carrier (TC 2.A.69.2) family.</text>
</comment>
<evidence type="ECO:0000256" key="7">
    <source>
        <dbReference type="ARBA" id="ARBA00025100"/>
    </source>
</evidence>
<dbReference type="PANTHER" id="PTHR31651:SF3">
    <property type="entry name" value="PROTEIN PIN-LIKES 7"/>
    <property type="match status" value="1"/>
</dbReference>
<dbReference type="InterPro" id="IPR004776">
    <property type="entry name" value="Mem_transp_PIN-like"/>
</dbReference>
<name>A0ABR2M2B1_9ASPA</name>
<keyword evidence="3 9" id="KW-0812">Transmembrane</keyword>
<keyword evidence="4 9" id="KW-1133">Transmembrane helix</keyword>
<evidence type="ECO:0000256" key="8">
    <source>
        <dbReference type="ARBA" id="ARBA00025752"/>
    </source>
</evidence>
<gene>
    <name evidence="10" type="ORF">KSP40_PGU020828</name>
</gene>
<dbReference type="Pfam" id="PF03547">
    <property type="entry name" value="Mem_trans"/>
    <property type="match status" value="1"/>
</dbReference>
<evidence type="ECO:0000256" key="2">
    <source>
        <dbReference type="ARBA" id="ARBA00022448"/>
    </source>
</evidence>
<comment type="subcellular location">
    <subcellularLocation>
        <location evidence="1">Endoplasmic reticulum membrane</location>
        <topology evidence="1">Multi-pass membrane protein</topology>
    </subcellularLocation>
</comment>
<evidence type="ECO:0000256" key="1">
    <source>
        <dbReference type="ARBA" id="ARBA00004477"/>
    </source>
</evidence>
<reference evidence="10 11" key="1">
    <citation type="journal article" date="2022" name="Nat. Plants">
        <title>Genomes of leafy and leafless Platanthera orchids illuminate the evolution of mycoheterotrophy.</title>
        <authorList>
            <person name="Li M.H."/>
            <person name="Liu K.W."/>
            <person name="Li Z."/>
            <person name="Lu H.C."/>
            <person name="Ye Q.L."/>
            <person name="Zhang D."/>
            <person name="Wang J.Y."/>
            <person name="Li Y.F."/>
            <person name="Zhong Z.M."/>
            <person name="Liu X."/>
            <person name="Yu X."/>
            <person name="Liu D.K."/>
            <person name="Tu X.D."/>
            <person name="Liu B."/>
            <person name="Hao Y."/>
            <person name="Liao X.Y."/>
            <person name="Jiang Y.T."/>
            <person name="Sun W.H."/>
            <person name="Chen J."/>
            <person name="Chen Y.Q."/>
            <person name="Ai Y."/>
            <person name="Zhai J.W."/>
            <person name="Wu S.S."/>
            <person name="Zhou Z."/>
            <person name="Hsiao Y.Y."/>
            <person name="Wu W.L."/>
            <person name="Chen Y.Y."/>
            <person name="Lin Y.F."/>
            <person name="Hsu J.L."/>
            <person name="Li C.Y."/>
            <person name="Wang Z.W."/>
            <person name="Zhao X."/>
            <person name="Zhong W.Y."/>
            <person name="Ma X.K."/>
            <person name="Ma L."/>
            <person name="Huang J."/>
            <person name="Chen G.Z."/>
            <person name="Huang M.Z."/>
            <person name="Huang L."/>
            <person name="Peng D.H."/>
            <person name="Luo Y.B."/>
            <person name="Zou S.Q."/>
            <person name="Chen S.P."/>
            <person name="Lan S."/>
            <person name="Tsai W.C."/>
            <person name="Van de Peer Y."/>
            <person name="Liu Z.J."/>
        </authorList>
    </citation>
    <scope>NUCLEOTIDE SEQUENCE [LARGE SCALE GENOMIC DNA]</scope>
    <source>
        <strain evidence="10">Lor288</strain>
    </source>
</reference>
<evidence type="ECO:0000313" key="10">
    <source>
        <dbReference type="EMBL" id="KAK8956141.1"/>
    </source>
</evidence>
<keyword evidence="11" id="KW-1185">Reference proteome</keyword>
<comment type="caution">
    <text evidence="10">The sequence shown here is derived from an EMBL/GenBank/DDBJ whole genome shotgun (WGS) entry which is preliminary data.</text>
</comment>
<evidence type="ECO:0000256" key="5">
    <source>
        <dbReference type="ARBA" id="ARBA00023136"/>
    </source>
</evidence>
<feature type="transmembrane region" description="Helical" evidence="9">
    <location>
        <begin position="89"/>
        <end position="114"/>
    </location>
</feature>
<keyword evidence="6" id="KW-0927">Auxin signaling pathway</keyword>
<organism evidence="10 11">
    <name type="scientific">Platanthera guangdongensis</name>
    <dbReference type="NCBI Taxonomy" id="2320717"/>
    <lineage>
        <taxon>Eukaryota</taxon>
        <taxon>Viridiplantae</taxon>
        <taxon>Streptophyta</taxon>
        <taxon>Embryophyta</taxon>
        <taxon>Tracheophyta</taxon>
        <taxon>Spermatophyta</taxon>
        <taxon>Magnoliopsida</taxon>
        <taxon>Liliopsida</taxon>
        <taxon>Asparagales</taxon>
        <taxon>Orchidaceae</taxon>
        <taxon>Orchidoideae</taxon>
        <taxon>Orchideae</taxon>
        <taxon>Orchidinae</taxon>
        <taxon>Platanthera</taxon>
    </lineage>
</organism>
<proteinExistence type="inferred from homology"/>
<evidence type="ECO:0000256" key="4">
    <source>
        <dbReference type="ARBA" id="ARBA00022989"/>
    </source>
</evidence>
<evidence type="ECO:0000256" key="9">
    <source>
        <dbReference type="SAM" id="Phobius"/>
    </source>
</evidence>
<accession>A0ABR2M2B1</accession>
<dbReference type="Proteomes" id="UP001412067">
    <property type="component" value="Unassembled WGS sequence"/>
</dbReference>
<dbReference type="EMBL" id="JBBWWR010000013">
    <property type="protein sequence ID" value="KAK8956141.1"/>
    <property type="molecule type" value="Genomic_DNA"/>
</dbReference>
<evidence type="ECO:0000256" key="6">
    <source>
        <dbReference type="ARBA" id="ARBA00023294"/>
    </source>
</evidence>
<keyword evidence="5 9" id="KW-0472">Membrane</keyword>